<sequence length="343" mass="37498">MFDVITIGTATKDVFLKLPGARIIRDKKELEHLHISIAEAICLPFGSKMEVEELISAIGGGAANAAVTFSRQGFKTAAVFKIGTDFFGKEIISSIKKEKIKIFSSEDKKNPTDYSTIIICQNGDRTILIHRGASGNLQKKDIPSLKTKWLYIAPSNISFSVINSIVSEAKKRGVMIAMNPSRFYLKMGLETLKPLLDKINVIIVNREEASILTSVSYNDEKAIFHKFDELINGVAVMTEGKNGGVVSDCCHIWRYGIFPNEKIVDATGAGDAFGSGFIAGLIKSGEECQKNACHSLNIEYAIRLGLANATSVVEKIGAEAGILTAEQFKSSRWRSVNIKTENL</sequence>
<comment type="caution">
    <text evidence="4">The sequence shown here is derived from an EMBL/GenBank/DDBJ whole genome shotgun (WGS) entry which is preliminary data.</text>
</comment>
<dbReference type="Pfam" id="PF00294">
    <property type="entry name" value="PfkB"/>
    <property type="match status" value="1"/>
</dbReference>
<dbReference type="Gene3D" id="3.40.1190.20">
    <property type="match status" value="1"/>
</dbReference>
<dbReference type="Proteomes" id="UP000177246">
    <property type="component" value="Unassembled WGS sequence"/>
</dbReference>
<reference evidence="4 5" key="1">
    <citation type="journal article" date="2016" name="Nat. Commun.">
        <title>Thousands of microbial genomes shed light on interconnected biogeochemical processes in an aquifer system.</title>
        <authorList>
            <person name="Anantharaman K."/>
            <person name="Brown C.T."/>
            <person name="Hug L.A."/>
            <person name="Sharon I."/>
            <person name="Castelle C.J."/>
            <person name="Probst A.J."/>
            <person name="Thomas B.C."/>
            <person name="Singh A."/>
            <person name="Wilkins M.J."/>
            <person name="Karaoz U."/>
            <person name="Brodie E.L."/>
            <person name="Williams K.H."/>
            <person name="Hubbard S.S."/>
            <person name="Banfield J.F."/>
        </authorList>
    </citation>
    <scope>NUCLEOTIDE SEQUENCE [LARGE SCALE GENOMIC DNA]</scope>
</reference>
<evidence type="ECO:0000313" key="5">
    <source>
        <dbReference type="Proteomes" id="UP000177246"/>
    </source>
</evidence>
<evidence type="ECO:0000313" key="4">
    <source>
        <dbReference type="EMBL" id="OGZ02923.1"/>
    </source>
</evidence>
<dbReference type="PANTHER" id="PTHR10584:SF166">
    <property type="entry name" value="RIBOKINASE"/>
    <property type="match status" value="1"/>
</dbReference>
<keyword evidence="2" id="KW-0418">Kinase</keyword>
<gene>
    <name evidence="4" type="ORF">A2430_00975</name>
</gene>
<dbReference type="InterPro" id="IPR029056">
    <property type="entry name" value="Ribokinase-like"/>
</dbReference>
<keyword evidence="1" id="KW-0808">Transferase</keyword>
<dbReference type="GO" id="GO:0016301">
    <property type="term" value="F:kinase activity"/>
    <property type="evidence" value="ECO:0007669"/>
    <property type="project" value="UniProtKB-KW"/>
</dbReference>
<protein>
    <recommendedName>
        <fullName evidence="3">Carbohydrate kinase PfkB domain-containing protein</fullName>
    </recommendedName>
</protein>
<dbReference type="PRINTS" id="PR00990">
    <property type="entry name" value="RIBOKINASE"/>
</dbReference>
<dbReference type="SUPFAM" id="SSF53613">
    <property type="entry name" value="Ribokinase-like"/>
    <property type="match status" value="1"/>
</dbReference>
<dbReference type="InterPro" id="IPR002139">
    <property type="entry name" value="Ribo/fructo_kinase"/>
</dbReference>
<dbReference type="AlphaFoldDB" id="A0A1G2CNH0"/>
<dbReference type="PANTHER" id="PTHR10584">
    <property type="entry name" value="SUGAR KINASE"/>
    <property type="match status" value="1"/>
</dbReference>
<organism evidence="4 5">
    <name type="scientific">Candidatus Liptonbacteria bacterium RIFOXYC1_FULL_36_8</name>
    <dbReference type="NCBI Taxonomy" id="1798655"/>
    <lineage>
        <taxon>Bacteria</taxon>
        <taxon>Candidatus Liptoniibacteriota</taxon>
    </lineage>
</organism>
<evidence type="ECO:0000256" key="1">
    <source>
        <dbReference type="ARBA" id="ARBA00022679"/>
    </source>
</evidence>
<name>A0A1G2CNH0_9BACT</name>
<feature type="domain" description="Carbohydrate kinase PfkB" evidence="3">
    <location>
        <begin position="45"/>
        <end position="321"/>
    </location>
</feature>
<proteinExistence type="predicted"/>
<dbReference type="EMBL" id="MHLF01000034">
    <property type="protein sequence ID" value="OGZ02923.1"/>
    <property type="molecule type" value="Genomic_DNA"/>
</dbReference>
<dbReference type="GO" id="GO:0006796">
    <property type="term" value="P:phosphate-containing compound metabolic process"/>
    <property type="evidence" value="ECO:0007669"/>
    <property type="project" value="UniProtKB-ARBA"/>
</dbReference>
<evidence type="ECO:0000259" key="3">
    <source>
        <dbReference type="Pfam" id="PF00294"/>
    </source>
</evidence>
<dbReference type="InterPro" id="IPR011611">
    <property type="entry name" value="PfkB_dom"/>
</dbReference>
<accession>A0A1G2CNH0</accession>
<evidence type="ECO:0000256" key="2">
    <source>
        <dbReference type="ARBA" id="ARBA00022777"/>
    </source>
</evidence>